<dbReference type="InterPro" id="IPR020471">
    <property type="entry name" value="AKR"/>
</dbReference>
<comment type="similarity">
    <text evidence="1">Belongs to the aldo/keto reductase family.</text>
</comment>
<evidence type="ECO:0000259" key="4">
    <source>
        <dbReference type="Pfam" id="PF00248"/>
    </source>
</evidence>
<dbReference type="EMBL" id="JBHRZI010000005">
    <property type="protein sequence ID" value="MFC3890711.1"/>
    <property type="molecule type" value="Genomic_DNA"/>
</dbReference>
<dbReference type="InterPro" id="IPR023210">
    <property type="entry name" value="NADP_OxRdtase_dom"/>
</dbReference>
<gene>
    <name evidence="5" type="ORF">ACFOWZ_04445</name>
</gene>
<dbReference type="PROSITE" id="PS00062">
    <property type="entry name" value="ALDOKETO_REDUCTASE_2"/>
    <property type="match status" value="1"/>
</dbReference>
<dbReference type="PROSITE" id="PS00798">
    <property type="entry name" value="ALDOKETO_REDUCTASE_1"/>
    <property type="match status" value="1"/>
</dbReference>
<dbReference type="InterPro" id="IPR036812">
    <property type="entry name" value="NAD(P)_OxRdtase_dom_sf"/>
</dbReference>
<comment type="caution">
    <text evidence="5">The sequence shown here is derived from an EMBL/GenBank/DDBJ whole genome shotgun (WGS) entry which is preliminary data.</text>
</comment>
<dbReference type="PANTHER" id="PTHR43827:SF3">
    <property type="entry name" value="NADP-DEPENDENT OXIDOREDUCTASE DOMAIN-CONTAINING PROTEIN"/>
    <property type="match status" value="1"/>
</dbReference>
<keyword evidence="3" id="KW-0560">Oxidoreductase</keyword>
<dbReference type="Pfam" id="PF00248">
    <property type="entry name" value="Aldo_ket_red"/>
    <property type="match status" value="1"/>
</dbReference>
<dbReference type="SUPFAM" id="SSF51430">
    <property type="entry name" value="NAD(P)-linked oxidoreductase"/>
    <property type="match status" value="1"/>
</dbReference>
<protein>
    <submittedName>
        <fullName evidence="5">Aldo/keto reductase</fullName>
    </submittedName>
</protein>
<evidence type="ECO:0000256" key="1">
    <source>
        <dbReference type="ARBA" id="ARBA00007905"/>
    </source>
</evidence>
<dbReference type="Gene3D" id="3.20.20.100">
    <property type="entry name" value="NADP-dependent oxidoreductase domain"/>
    <property type="match status" value="1"/>
</dbReference>
<evidence type="ECO:0000256" key="2">
    <source>
        <dbReference type="ARBA" id="ARBA00022857"/>
    </source>
</evidence>
<accession>A0ABV8BKA8</accession>
<dbReference type="PIRSF" id="PIRSF000097">
    <property type="entry name" value="AKR"/>
    <property type="match status" value="1"/>
</dbReference>
<dbReference type="PANTHER" id="PTHR43827">
    <property type="entry name" value="2,5-DIKETO-D-GLUCONIC ACID REDUCTASE"/>
    <property type="match status" value="1"/>
</dbReference>
<feature type="domain" description="NADP-dependent oxidoreductase" evidence="4">
    <location>
        <begin position="14"/>
        <end position="253"/>
    </location>
</feature>
<evidence type="ECO:0000313" key="6">
    <source>
        <dbReference type="Proteomes" id="UP001595690"/>
    </source>
</evidence>
<keyword evidence="2" id="KW-0521">NADP</keyword>
<reference evidence="6" key="1">
    <citation type="journal article" date="2019" name="Int. J. Syst. Evol. Microbiol.">
        <title>The Global Catalogue of Microorganisms (GCM) 10K type strain sequencing project: providing services to taxonomists for standard genome sequencing and annotation.</title>
        <authorList>
            <consortium name="The Broad Institute Genomics Platform"/>
            <consortium name="The Broad Institute Genome Sequencing Center for Infectious Disease"/>
            <person name="Wu L."/>
            <person name="Ma J."/>
        </authorList>
    </citation>
    <scope>NUCLEOTIDE SEQUENCE [LARGE SCALE GENOMIC DNA]</scope>
    <source>
        <strain evidence="6">CGMCC 4.7405</strain>
    </source>
</reference>
<name>A0ABV8BKA8_9PSEU</name>
<sequence>MRHVTVRGERVPALGLGTGQLADDVCYRAVRHALDLGYRHVDTARAYGNEHAVGKALRDSGIDRDEIFLTTKVWRDDLTRDRVRASVAASLGDLGVDRVDLVLVHWPSDDVPLVETMTALRELRDEGRTRHVGLSNFTPSQVREAARHAEVFCNQVEYHPLLAQDELLGQARRLGHLLTAYSPIAQGEVAREPVVRRIAERHGRTPAQIALRWLVEQPGVAAIPRSHRPKHIEANLRIFDFSLAEEEKQELHRVARKRAVRLSDPEYAPRW</sequence>
<keyword evidence="6" id="KW-1185">Reference proteome</keyword>
<evidence type="ECO:0000313" key="5">
    <source>
        <dbReference type="EMBL" id="MFC3890711.1"/>
    </source>
</evidence>
<dbReference type="RefSeq" id="WP_382369054.1">
    <property type="nucleotide sequence ID" value="NZ_JBHRZI010000005.1"/>
</dbReference>
<dbReference type="Proteomes" id="UP001595690">
    <property type="component" value="Unassembled WGS sequence"/>
</dbReference>
<proteinExistence type="inferred from homology"/>
<dbReference type="PRINTS" id="PR00069">
    <property type="entry name" value="ALDKETRDTASE"/>
</dbReference>
<organism evidence="5 6">
    <name type="scientific">Lentzea rhizosphaerae</name>
    <dbReference type="NCBI Taxonomy" id="2041025"/>
    <lineage>
        <taxon>Bacteria</taxon>
        <taxon>Bacillati</taxon>
        <taxon>Actinomycetota</taxon>
        <taxon>Actinomycetes</taxon>
        <taxon>Pseudonocardiales</taxon>
        <taxon>Pseudonocardiaceae</taxon>
        <taxon>Lentzea</taxon>
    </lineage>
</organism>
<dbReference type="InterPro" id="IPR018170">
    <property type="entry name" value="Aldo/ket_reductase_CS"/>
</dbReference>
<evidence type="ECO:0000256" key="3">
    <source>
        <dbReference type="ARBA" id="ARBA00023002"/>
    </source>
</evidence>